<evidence type="ECO:0000256" key="1">
    <source>
        <dbReference type="SAM" id="Phobius"/>
    </source>
</evidence>
<dbReference type="Proteomes" id="UP000182034">
    <property type="component" value="Unassembled WGS sequence"/>
</dbReference>
<evidence type="ECO:0000313" key="4">
    <source>
        <dbReference type="Proteomes" id="UP000182034"/>
    </source>
</evidence>
<keyword evidence="4" id="KW-1185">Reference proteome</keyword>
<keyword evidence="1" id="KW-0472">Membrane</keyword>
<organism evidence="3 4">
    <name type="scientific">Chryseobacterium limigenitum</name>
    <dbReference type="NCBI Taxonomy" id="1612149"/>
    <lineage>
        <taxon>Bacteria</taxon>
        <taxon>Pseudomonadati</taxon>
        <taxon>Bacteroidota</taxon>
        <taxon>Flavobacteriia</taxon>
        <taxon>Flavobacteriales</taxon>
        <taxon>Weeksellaceae</taxon>
        <taxon>Chryseobacterium group</taxon>
        <taxon>Chryseobacterium</taxon>
    </lineage>
</organism>
<dbReference type="STRING" id="1612149.SAMN05216324_102398"/>
<evidence type="ECO:0000256" key="2">
    <source>
        <dbReference type="SAM" id="SignalP"/>
    </source>
</evidence>
<protein>
    <recommendedName>
        <fullName evidence="5">Signal peptidase</fullName>
    </recommendedName>
</protein>
<gene>
    <name evidence="3" type="ORF">SAMN05216324_102398</name>
</gene>
<keyword evidence="2" id="KW-0732">Signal</keyword>
<dbReference type="AlphaFoldDB" id="A0A1K2IGW3"/>
<dbReference type="EMBL" id="FPKW01000002">
    <property type="protein sequence ID" value="SFZ91534.1"/>
    <property type="molecule type" value="Genomic_DNA"/>
</dbReference>
<keyword evidence="1" id="KW-0812">Transmembrane</keyword>
<name>A0A1K2IGW3_9FLAO</name>
<evidence type="ECO:0000313" key="3">
    <source>
        <dbReference type="EMBL" id="SFZ91534.1"/>
    </source>
</evidence>
<dbReference type="OrthoDB" id="1274917at2"/>
<accession>A0A1K2IGW3</accession>
<sequence>MKTINKLVGTFFLLIAFMGNAQKTIVVDDPTVQGVGPGVSSPIDMYVYALGAVAIMFIAFYTKKYKSQKI</sequence>
<feature type="signal peptide" evidence="2">
    <location>
        <begin position="1"/>
        <end position="21"/>
    </location>
</feature>
<keyword evidence="1" id="KW-1133">Transmembrane helix</keyword>
<reference evidence="4" key="1">
    <citation type="submission" date="2016-10" db="EMBL/GenBank/DDBJ databases">
        <authorList>
            <person name="Varghese N."/>
            <person name="Submissions S."/>
        </authorList>
    </citation>
    <scope>NUCLEOTIDE SEQUENCE [LARGE SCALE GENOMIC DNA]</scope>
    <source>
        <strain evidence="4">SUR2</strain>
    </source>
</reference>
<proteinExistence type="predicted"/>
<evidence type="ECO:0008006" key="5">
    <source>
        <dbReference type="Google" id="ProtNLM"/>
    </source>
</evidence>
<feature type="transmembrane region" description="Helical" evidence="1">
    <location>
        <begin position="45"/>
        <end position="62"/>
    </location>
</feature>
<dbReference type="RefSeq" id="WP_072407634.1">
    <property type="nucleotide sequence ID" value="NZ_FPKW01000002.1"/>
</dbReference>
<feature type="chain" id="PRO_5012091845" description="Signal peptidase" evidence="2">
    <location>
        <begin position="22"/>
        <end position="70"/>
    </location>
</feature>